<dbReference type="InterPro" id="IPR003892">
    <property type="entry name" value="CUE"/>
</dbReference>
<dbReference type="PROSITE" id="PS51140">
    <property type="entry name" value="CUE"/>
    <property type="match status" value="1"/>
</dbReference>
<comment type="caution">
    <text evidence="3">The sequence shown here is derived from an EMBL/GenBank/DDBJ whole genome shotgun (WGS) entry which is preliminary data.</text>
</comment>
<dbReference type="PANTHER" id="PTHR39414">
    <property type="entry name" value="SERINE/ARGININE REPETITIVE MATRIX PROTEIN 5-RELATED"/>
    <property type="match status" value="1"/>
</dbReference>
<dbReference type="GO" id="GO:0016874">
    <property type="term" value="F:ligase activity"/>
    <property type="evidence" value="ECO:0007669"/>
    <property type="project" value="UniProtKB-KW"/>
</dbReference>
<dbReference type="PROSITE" id="PS50237">
    <property type="entry name" value="HECT"/>
    <property type="match status" value="1"/>
</dbReference>
<dbReference type="PANTHER" id="PTHR39414:SF2">
    <property type="entry name" value="FLOCCULATION PROTEIN FLO11-LIKE"/>
    <property type="match status" value="1"/>
</dbReference>
<dbReference type="InterPro" id="IPR000569">
    <property type="entry name" value="HECT_dom"/>
</dbReference>
<protein>
    <submittedName>
        <fullName evidence="3">E3 ubiquitin- ligase pub2</fullName>
    </submittedName>
</protein>
<dbReference type="EMBL" id="CACRXK020002731">
    <property type="protein sequence ID" value="CAB3995797.1"/>
    <property type="molecule type" value="Genomic_DNA"/>
</dbReference>
<name>A0A7D9HXK1_PARCT</name>
<evidence type="ECO:0000313" key="4">
    <source>
        <dbReference type="Proteomes" id="UP001152795"/>
    </source>
</evidence>
<dbReference type="Gene3D" id="3.30.2410.10">
    <property type="entry name" value="Hect, E3 ligase catalytic domain"/>
    <property type="match status" value="1"/>
</dbReference>
<feature type="compositionally biased region" description="Polar residues" evidence="2">
    <location>
        <begin position="23"/>
        <end position="39"/>
    </location>
</feature>
<keyword evidence="3" id="KW-0436">Ligase</keyword>
<dbReference type="InterPro" id="IPR035983">
    <property type="entry name" value="Hect_E3_ubiquitin_ligase"/>
</dbReference>
<accession>A0A7D9HXK1</accession>
<sequence>MNDNAKNLLRACAENLLNAVNRLENSQTPSRGETPSRGRTPSQGQTPSQTQTPSQGQTPSQTQTLSRGQTPSQTQTPSQGRTPSQTQTPSQGQTPSQTQTSSQGQTLSLIPTPRRTAAEEHRGLFGYRPPSARVGKTKPPPKRRMVITSTGAQISVPIRNTWSRTFMCLTKRNAVTPPSTMDKMNMALAGLEEQTITFTKSGNSDHVHQKILEAFPMLAEVGGYEILRTGERSSRQLMVISIPPGGYTVQYSKSTIASAKGYIRPLQRDIVLKPVTLTDPDQSQISMSLKVACVNCHQDIAMDTMRSHLEICGGGSSIDYDEITVTSDCEDLESDEINLEAGALSQLQTIFSNLPPEEVRQAMENADGCIEAATATLLGGSDDDLIMSISGIAPATTTSKDSAESQGCTLHALRKNVIDESVVQRFVVSREEGTEELKRDIMGYYKDKTCKLTAKPRVRFEGEEGVGSGPVREFFLCAMKLVHEGIGGTGKPILFFEGEEDHKLPTHDQSARSTGAFKAIGRIIGHSVLHGGPLLYGLSPVVKRYWAASASDGCDGYDAETILSSITLEDIPDIDLRGYISQMLESPKQLKEDLTPYVIESGLDIDLLNSDRKLIAQGLMMYQVIDKRKQELDDILKGMKEVQLHSCLACCTVDVLESIFPTHDKQFITFDEVKSVSVFEETEGHENTISFWFQYLSDLAKYESGKPTLTDMCCFWTATNILPPRSCSLQVKFDDGTGKLPYAETCFYSLTLPTMHKTYAMFKKYMDIALLHGSLGIDHS</sequence>
<dbReference type="AlphaFoldDB" id="A0A7D9HXK1"/>
<keyword evidence="1" id="KW-0833">Ubl conjugation pathway</keyword>
<dbReference type="Gene3D" id="3.90.1750.10">
    <property type="entry name" value="Hect, E3 ligase catalytic domains"/>
    <property type="match status" value="1"/>
</dbReference>
<dbReference type="Pfam" id="PF00632">
    <property type="entry name" value="HECT"/>
    <property type="match status" value="1"/>
</dbReference>
<proteinExistence type="predicted"/>
<reference evidence="3" key="1">
    <citation type="submission" date="2020-04" db="EMBL/GenBank/DDBJ databases">
        <authorList>
            <person name="Alioto T."/>
            <person name="Alioto T."/>
            <person name="Gomez Garrido J."/>
        </authorList>
    </citation>
    <scope>NUCLEOTIDE SEQUENCE</scope>
    <source>
        <strain evidence="3">A484AB</strain>
    </source>
</reference>
<organism evidence="3 4">
    <name type="scientific">Paramuricea clavata</name>
    <name type="common">Red gorgonian</name>
    <name type="synonym">Violescent sea-whip</name>
    <dbReference type="NCBI Taxonomy" id="317549"/>
    <lineage>
        <taxon>Eukaryota</taxon>
        <taxon>Metazoa</taxon>
        <taxon>Cnidaria</taxon>
        <taxon>Anthozoa</taxon>
        <taxon>Octocorallia</taxon>
        <taxon>Malacalcyonacea</taxon>
        <taxon>Plexauridae</taxon>
        <taxon>Paramuricea</taxon>
    </lineage>
</organism>
<gene>
    <name evidence="3" type="ORF">PACLA_8A034663</name>
</gene>
<dbReference type="SMART" id="SM00119">
    <property type="entry name" value="HECTc"/>
    <property type="match status" value="1"/>
</dbReference>
<dbReference type="Pfam" id="PF02845">
    <property type="entry name" value="CUE"/>
    <property type="match status" value="1"/>
</dbReference>
<dbReference type="GO" id="GO:0043130">
    <property type="term" value="F:ubiquitin binding"/>
    <property type="evidence" value="ECO:0007669"/>
    <property type="project" value="InterPro"/>
</dbReference>
<dbReference type="GO" id="GO:0004842">
    <property type="term" value="F:ubiquitin-protein transferase activity"/>
    <property type="evidence" value="ECO:0007669"/>
    <property type="project" value="InterPro"/>
</dbReference>
<dbReference type="SUPFAM" id="SSF56204">
    <property type="entry name" value="Hect, E3 ligase catalytic domain"/>
    <property type="match status" value="1"/>
</dbReference>
<feature type="region of interest" description="Disordered" evidence="2">
    <location>
        <begin position="20"/>
        <end position="144"/>
    </location>
</feature>
<keyword evidence="4" id="KW-1185">Reference proteome</keyword>
<dbReference type="CDD" id="cd14279">
    <property type="entry name" value="CUE"/>
    <property type="match status" value="1"/>
</dbReference>
<evidence type="ECO:0000256" key="1">
    <source>
        <dbReference type="ARBA" id="ARBA00022786"/>
    </source>
</evidence>
<feature type="compositionally biased region" description="Low complexity" evidence="2">
    <location>
        <begin position="40"/>
        <end position="106"/>
    </location>
</feature>
<evidence type="ECO:0000256" key="2">
    <source>
        <dbReference type="SAM" id="MobiDB-lite"/>
    </source>
</evidence>
<evidence type="ECO:0000313" key="3">
    <source>
        <dbReference type="EMBL" id="CAB3995797.1"/>
    </source>
</evidence>
<feature type="compositionally biased region" description="Basic residues" evidence="2">
    <location>
        <begin position="135"/>
        <end position="144"/>
    </location>
</feature>
<dbReference type="OrthoDB" id="5964629at2759"/>
<dbReference type="Proteomes" id="UP001152795">
    <property type="component" value="Unassembled WGS sequence"/>
</dbReference>